<gene>
    <name evidence="1" type="ORF">F0M16_11080</name>
</gene>
<dbReference type="AlphaFoldDB" id="A0A5Q6PIV9"/>
<accession>A0A5Q6PIV9</accession>
<protein>
    <submittedName>
        <fullName evidence="1">Uncharacterized protein</fullName>
    </submittedName>
</protein>
<comment type="caution">
    <text evidence="1">The sequence shown here is derived from an EMBL/GenBank/DDBJ whole genome shotgun (WGS) entry which is preliminary data.</text>
</comment>
<evidence type="ECO:0000313" key="2">
    <source>
        <dbReference type="Proteomes" id="UP000323225"/>
    </source>
</evidence>
<organism evidence="1 2">
    <name type="scientific">Vibrio cholerae</name>
    <dbReference type="NCBI Taxonomy" id="666"/>
    <lineage>
        <taxon>Bacteria</taxon>
        <taxon>Pseudomonadati</taxon>
        <taxon>Pseudomonadota</taxon>
        <taxon>Gammaproteobacteria</taxon>
        <taxon>Vibrionales</taxon>
        <taxon>Vibrionaceae</taxon>
        <taxon>Vibrio</taxon>
    </lineage>
</organism>
<dbReference type="EMBL" id="VUAA01000010">
    <property type="protein sequence ID" value="KAA1254802.1"/>
    <property type="molecule type" value="Genomic_DNA"/>
</dbReference>
<evidence type="ECO:0000313" key="1">
    <source>
        <dbReference type="EMBL" id="KAA1254802.1"/>
    </source>
</evidence>
<reference evidence="1 2" key="1">
    <citation type="submission" date="2019-09" db="EMBL/GenBank/DDBJ databases">
        <authorList>
            <person name="Kritzky A."/>
            <person name="Schelkanova E.Y."/>
            <person name="Alkhova Z.V."/>
            <person name="Smirnova N.I."/>
        </authorList>
    </citation>
    <scope>NUCLEOTIDE SEQUENCE [LARGE SCALE GENOMIC DNA]</scope>
    <source>
        <strain evidence="1 2">M1526</strain>
    </source>
</reference>
<proteinExistence type="predicted"/>
<name>A0A5Q6PIV9_VIBCL</name>
<dbReference type="Proteomes" id="UP000323225">
    <property type="component" value="Unassembled WGS sequence"/>
</dbReference>
<sequence>MTVSKRSVASKILIAITFSAGIMAGDYVRAAYSAMTANDEESRYQISQVVVDESLADACYSLEIHYSNASNVLHDISAECDTGDGVYRARETAISNIDYSLIEETPAFYKGIEILSKLKAMHIADCYGAERCLTVRVDTHDEKMMALINSGELAEKINPLLVRMNLSSERI</sequence>